<dbReference type="KEGG" id="thao:NI17_019550"/>
<proteinExistence type="inferred from homology"/>
<dbReference type="GO" id="GO:0006265">
    <property type="term" value="P:DNA topological change"/>
    <property type="evidence" value="ECO:0007669"/>
    <property type="project" value="InterPro"/>
</dbReference>
<dbReference type="InterPro" id="IPR049331">
    <property type="entry name" value="Top1B_N_bact"/>
</dbReference>
<dbReference type="EMBL" id="CP063196">
    <property type="protein sequence ID" value="UOE18939.1"/>
    <property type="molecule type" value="Genomic_DNA"/>
</dbReference>
<evidence type="ECO:0000313" key="8">
    <source>
        <dbReference type="Proteomes" id="UP000265719"/>
    </source>
</evidence>
<evidence type="ECO:0000256" key="4">
    <source>
        <dbReference type="ARBA" id="ARBA00023029"/>
    </source>
</evidence>
<keyword evidence="4" id="KW-0799">Topoisomerase</keyword>
<protein>
    <recommendedName>
        <fullName evidence="3">DNA topoisomerase</fullName>
        <ecNumber evidence="3">5.6.2.1</ecNumber>
    </recommendedName>
</protein>
<dbReference type="Pfam" id="PF21338">
    <property type="entry name" value="Top1B_N_bact"/>
    <property type="match status" value="1"/>
</dbReference>
<dbReference type="Gene3D" id="1.10.132.120">
    <property type="match status" value="1"/>
</dbReference>
<comment type="similarity">
    <text evidence="2">Belongs to the type IB topoisomerase family.</text>
</comment>
<dbReference type="Proteomes" id="UP000265719">
    <property type="component" value="Chromosome"/>
</dbReference>
<dbReference type="Pfam" id="PF01028">
    <property type="entry name" value="Topoisom_I"/>
    <property type="match status" value="1"/>
</dbReference>
<dbReference type="GO" id="GO:0003677">
    <property type="term" value="F:DNA binding"/>
    <property type="evidence" value="ECO:0007669"/>
    <property type="project" value="UniProtKB-KW"/>
</dbReference>
<dbReference type="PRINTS" id="PR00416">
    <property type="entry name" value="EUTPISMRASEI"/>
</dbReference>
<sequence>MDTGPSAPIHESDLESPGITRRRRGRGFSYLAPDGTPLDRRELARVKALSIPPAWRDVWICPSPLGHVQATGVDSAGRRQYLYHEEWRRRQDREKYDRVVEFSTFLPKIREVTRAALAQRDFTRDRVLAAGLRLIDLGLFRVGNDEYAENNESYGVSTLLREHVTCSRRKVVFRFPGKGGQHNEIELRETGVCRVVRGLHRHRGRGEKLLAFRDRGSWYEVTSDDLNAYLKEIAGDRYSVKDFRTWHATVLAAVGLAVSSEVSEEDEAAVRRAEARVCKEVAGYLRNTPAVARASYIDPRVFTLFEKGVTVRDRLPELGKQTDLGDLSTEGPVEEAVRELLTEV</sequence>
<comment type="catalytic activity">
    <reaction evidence="1">
        <text>ATP-independent breakage of single-stranded DNA, followed by passage and rejoining.</text>
        <dbReference type="EC" id="5.6.2.1"/>
    </reaction>
</comment>
<keyword evidence="6" id="KW-0413">Isomerase</keyword>
<dbReference type="InterPro" id="IPR001631">
    <property type="entry name" value="TopoI"/>
</dbReference>
<dbReference type="PROSITE" id="PS52038">
    <property type="entry name" value="TOPO_IB_2"/>
    <property type="match status" value="1"/>
</dbReference>
<accession>A0A399FYJ1</accession>
<evidence type="ECO:0000256" key="6">
    <source>
        <dbReference type="ARBA" id="ARBA00023235"/>
    </source>
</evidence>
<dbReference type="EC" id="5.6.2.1" evidence="3"/>
<keyword evidence="8" id="KW-1185">Reference proteome</keyword>
<gene>
    <name evidence="7" type="ORF">NI17_019550</name>
</gene>
<dbReference type="GO" id="GO:0003917">
    <property type="term" value="F:DNA topoisomerase type I (single strand cut, ATP-independent) activity"/>
    <property type="evidence" value="ECO:0007669"/>
    <property type="project" value="UniProtKB-EC"/>
</dbReference>
<dbReference type="AlphaFoldDB" id="A0A399FYJ1"/>
<dbReference type="OrthoDB" id="9778962at2"/>
<name>A0A399FYJ1_9ACTN</name>
<evidence type="ECO:0000256" key="5">
    <source>
        <dbReference type="ARBA" id="ARBA00023125"/>
    </source>
</evidence>
<dbReference type="InterPro" id="IPR014711">
    <property type="entry name" value="TopoI_cat_a-hlx-sub_euk"/>
</dbReference>
<evidence type="ECO:0000256" key="1">
    <source>
        <dbReference type="ARBA" id="ARBA00000213"/>
    </source>
</evidence>
<reference evidence="7" key="1">
    <citation type="submission" date="2020-10" db="EMBL/GenBank/DDBJ databases">
        <title>De novo genome project of the cellulose decomposer Thermobifida halotolerans type strain.</title>
        <authorList>
            <person name="Nagy I."/>
            <person name="Horvath B."/>
            <person name="Kukolya J."/>
            <person name="Nagy I."/>
            <person name="Orsini M."/>
        </authorList>
    </citation>
    <scope>NUCLEOTIDE SEQUENCE</scope>
    <source>
        <strain evidence="7">DSM 44931</strain>
    </source>
</reference>
<evidence type="ECO:0000256" key="2">
    <source>
        <dbReference type="ARBA" id="ARBA00006645"/>
    </source>
</evidence>
<evidence type="ECO:0000313" key="7">
    <source>
        <dbReference type="EMBL" id="UOE18939.1"/>
    </source>
</evidence>
<organism evidence="7 8">
    <name type="scientific">Thermobifida halotolerans</name>
    <dbReference type="NCBI Taxonomy" id="483545"/>
    <lineage>
        <taxon>Bacteria</taxon>
        <taxon>Bacillati</taxon>
        <taxon>Actinomycetota</taxon>
        <taxon>Actinomycetes</taxon>
        <taxon>Streptosporangiales</taxon>
        <taxon>Nocardiopsidaceae</taxon>
        <taxon>Thermobifida</taxon>
    </lineage>
</organism>
<evidence type="ECO:0000256" key="3">
    <source>
        <dbReference type="ARBA" id="ARBA00012891"/>
    </source>
</evidence>
<keyword evidence="5" id="KW-0238">DNA-binding</keyword>
<dbReference type="Gene3D" id="3.90.15.10">
    <property type="entry name" value="Topoisomerase I, Chain A, domain 3"/>
    <property type="match status" value="1"/>
</dbReference>
<dbReference type="InterPro" id="IPR011010">
    <property type="entry name" value="DNA_brk_join_enz"/>
</dbReference>
<dbReference type="InterPro" id="IPR013500">
    <property type="entry name" value="TopoI_cat_euk"/>
</dbReference>
<dbReference type="RefSeq" id="WP_068691376.1">
    <property type="nucleotide sequence ID" value="NZ_CP063196.1"/>
</dbReference>
<dbReference type="InterPro" id="IPR035447">
    <property type="entry name" value="DNA_topo_I_N_sf"/>
</dbReference>
<dbReference type="SUPFAM" id="SSF56349">
    <property type="entry name" value="DNA breaking-rejoining enzymes"/>
    <property type="match status" value="1"/>
</dbReference>
<dbReference type="Gene3D" id="3.30.66.10">
    <property type="entry name" value="DNA topoisomerase I domain"/>
    <property type="match status" value="1"/>
</dbReference>
<dbReference type="SUPFAM" id="SSF55869">
    <property type="entry name" value="DNA topoisomerase I domain"/>
    <property type="match status" value="1"/>
</dbReference>